<protein>
    <submittedName>
        <fullName evidence="3">Uncharacterized protein</fullName>
    </submittedName>
</protein>
<evidence type="ECO:0000313" key="4">
    <source>
        <dbReference type="Proteomes" id="UP000033140"/>
    </source>
</evidence>
<keyword evidence="4" id="KW-1185">Reference proteome</keyword>
<evidence type="ECO:0000256" key="2">
    <source>
        <dbReference type="SAM" id="Phobius"/>
    </source>
</evidence>
<reference evidence="3 4" key="3">
    <citation type="journal article" date="2015" name="Genome Announc.">
        <title>Draft Genome Sequence of the Archiascomycetous Yeast Saitoella complicata.</title>
        <authorList>
            <person name="Yamauchi K."/>
            <person name="Kondo S."/>
            <person name="Hamamoto M."/>
            <person name="Takahashi Y."/>
            <person name="Ogura Y."/>
            <person name="Hayashi T."/>
            <person name="Nishida H."/>
        </authorList>
    </citation>
    <scope>NUCLEOTIDE SEQUENCE [LARGE SCALE GENOMIC DNA]</scope>
    <source>
        <strain evidence="3 4">NRRL Y-17804</strain>
    </source>
</reference>
<dbReference type="Proteomes" id="UP000033140">
    <property type="component" value="Unassembled WGS sequence"/>
</dbReference>
<keyword evidence="2" id="KW-1133">Transmembrane helix</keyword>
<dbReference type="AlphaFoldDB" id="A0A0E9NMI3"/>
<feature type="compositionally biased region" description="Polar residues" evidence="1">
    <location>
        <begin position="190"/>
        <end position="206"/>
    </location>
</feature>
<comment type="caution">
    <text evidence="3">The sequence shown here is derived from an EMBL/GenBank/DDBJ whole genome shotgun (WGS) entry which is preliminary data.</text>
</comment>
<keyword evidence="2" id="KW-0472">Membrane</keyword>
<proteinExistence type="predicted"/>
<dbReference type="Pfam" id="PF17254">
    <property type="entry name" value="DUF5321"/>
    <property type="match status" value="1"/>
</dbReference>
<keyword evidence="2" id="KW-0812">Transmembrane</keyword>
<organism evidence="3 4">
    <name type="scientific">Saitoella complicata (strain BCRC 22490 / CBS 7301 / JCM 7358 / NBRC 10748 / NRRL Y-17804)</name>
    <dbReference type="NCBI Taxonomy" id="698492"/>
    <lineage>
        <taxon>Eukaryota</taxon>
        <taxon>Fungi</taxon>
        <taxon>Dikarya</taxon>
        <taxon>Ascomycota</taxon>
        <taxon>Taphrinomycotina</taxon>
        <taxon>Taphrinomycotina incertae sedis</taxon>
        <taxon>Saitoella</taxon>
    </lineage>
</organism>
<dbReference type="EMBL" id="BACD03000040">
    <property type="protein sequence ID" value="GAO51008.1"/>
    <property type="molecule type" value="Genomic_DNA"/>
</dbReference>
<reference evidence="3 4" key="2">
    <citation type="journal article" date="2014" name="J. Gen. Appl. Microbiol.">
        <title>The early diverging ascomycetous budding yeast Saitoella complicata has three histone deacetylases belonging to the Clr6, Hos2, and Rpd3 lineages.</title>
        <authorList>
            <person name="Nishida H."/>
            <person name="Matsumoto T."/>
            <person name="Kondo S."/>
            <person name="Hamamoto M."/>
            <person name="Yoshikawa H."/>
        </authorList>
    </citation>
    <scope>NUCLEOTIDE SEQUENCE [LARGE SCALE GENOMIC DNA]</scope>
    <source>
        <strain evidence="3 4">NRRL Y-17804</strain>
    </source>
</reference>
<sequence>MCRLPWPRTELKYCWSYFNIRNTTPQKNNDRGITEEDPADYCFFVYLIPSSWLTVALIFARSHGVRSFFSFGEKRPSNALVKPSFWKRTKQHPSTPFIILWGIVGSQAIHLITIRNFHKDLTAKGNARISALRDVLERLKQGEEVDVKKELGAGVHHVEQEWTDILKNIEEEEREWQRKAEEIRSRKASESTNSAVKQTTQAQPAETSRGKTQLVF</sequence>
<accession>A0A0E9NMI3</accession>
<feature type="region of interest" description="Disordered" evidence="1">
    <location>
        <begin position="176"/>
        <end position="216"/>
    </location>
</feature>
<evidence type="ECO:0000256" key="1">
    <source>
        <dbReference type="SAM" id="MobiDB-lite"/>
    </source>
</evidence>
<feature type="compositionally biased region" description="Basic and acidic residues" evidence="1">
    <location>
        <begin position="176"/>
        <end position="189"/>
    </location>
</feature>
<feature type="transmembrane region" description="Helical" evidence="2">
    <location>
        <begin position="43"/>
        <end position="60"/>
    </location>
</feature>
<reference evidence="3 4" key="1">
    <citation type="journal article" date="2011" name="J. Gen. Appl. Microbiol.">
        <title>Draft genome sequencing of the enigmatic yeast Saitoella complicata.</title>
        <authorList>
            <person name="Nishida H."/>
            <person name="Hamamoto M."/>
            <person name="Sugiyama J."/>
        </authorList>
    </citation>
    <scope>NUCLEOTIDE SEQUENCE [LARGE SCALE GENOMIC DNA]</scope>
    <source>
        <strain evidence="3 4">NRRL Y-17804</strain>
    </source>
</reference>
<evidence type="ECO:0000313" key="3">
    <source>
        <dbReference type="EMBL" id="GAO51008.1"/>
    </source>
</evidence>
<name>A0A0E9NMI3_SAICN</name>
<gene>
    <name evidence="3" type="ORF">G7K_5120-t1</name>
</gene>
<dbReference type="InterPro" id="IPR035213">
    <property type="entry name" value="DUF5321"/>
</dbReference>